<accession>A0A939S3F0</accession>
<gene>
    <name evidence="3" type="ORF">J4G43_020535</name>
    <name evidence="2" type="ORF">J4G43_22600</name>
</gene>
<dbReference type="EMBL" id="CP086136">
    <property type="protein sequence ID" value="UEM16388.1"/>
    <property type="molecule type" value="Genomic_DNA"/>
</dbReference>
<name>A0A939S3F0_9BRAD</name>
<evidence type="ECO:0000313" key="3">
    <source>
        <dbReference type="EMBL" id="UEM16388.1"/>
    </source>
</evidence>
<sequence>MTDGEQKLLIALVLMVNQHLDEYGDEVDSISVSAGEHAIEALADYGLMEVVNTRFGRWTDAGKQFRRDVAGIRDPQPIDYPGQIRLVGKSDPEAD</sequence>
<dbReference type="Proteomes" id="UP000664702">
    <property type="component" value="Chromosome"/>
</dbReference>
<reference evidence="3 4" key="2">
    <citation type="journal article" date="2022" name="Int. J. Syst. Evol. Microbiol.">
        <title>Strains of Bradyrhizobium barranii sp. nov. associated with legumes native to Canada are symbionts of soybeans and belong to different subspecies (subsp. barranii subsp. nov. and subsp. apii subsp. nov.) and symbiovars (sv. glycinearum and sv. septentrionale).</title>
        <authorList>
            <person name="Bromfield E.S.P."/>
            <person name="Cloutier S."/>
            <person name="Wasai-Hara S."/>
            <person name="Minamisawa K."/>
        </authorList>
    </citation>
    <scope>NUCLEOTIDE SEQUENCE [LARGE SCALE GENOMIC DNA]</scope>
    <source>
        <strain evidence="3 4">144S4</strain>
    </source>
</reference>
<feature type="region of interest" description="Disordered" evidence="1">
    <location>
        <begin position="72"/>
        <end position="95"/>
    </location>
</feature>
<reference evidence="2" key="1">
    <citation type="submission" date="2021-03" db="EMBL/GenBank/DDBJ databases">
        <title>Whole Genome Sequence of Bradyrhizobium sp. Strain 144S4.</title>
        <authorList>
            <person name="Bromfield E.S.P."/>
            <person name="Cloutier S."/>
        </authorList>
    </citation>
    <scope>NUCLEOTIDE SEQUENCE [LARGE SCALE GENOMIC DNA]</scope>
    <source>
        <strain evidence="2">144S4</strain>
    </source>
</reference>
<evidence type="ECO:0000256" key="1">
    <source>
        <dbReference type="SAM" id="MobiDB-lite"/>
    </source>
</evidence>
<protein>
    <submittedName>
        <fullName evidence="2">Uncharacterized protein</fullName>
    </submittedName>
</protein>
<evidence type="ECO:0000313" key="4">
    <source>
        <dbReference type="Proteomes" id="UP000664702"/>
    </source>
</evidence>
<organism evidence="2">
    <name type="scientific">Bradyrhizobium barranii subsp. barranii</name>
    <dbReference type="NCBI Taxonomy" id="2823807"/>
    <lineage>
        <taxon>Bacteria</taxon>
        <taxon>Pseudomonadati</taxon>
        <taxon>Pseudomonadota</taxon>
        <taxon>Alphaproteobacteria</taxon>
        <taxon>Hyphomicrobiales</taxon>
        <taxon>Nitrobacteraceae</taxon>
        <taxon>Bradyrhizobium</taxon>
        <taxon>Bradyrhizobium barranii</taxon>
    </lineage>
</organism>
<evidence type="ECO:0000313" key="2">
    <source>
        <dbReference type="EMBL" id="MBO1863605.1"/>
    </source>
</evidence>
<dbReference type="AlphaFoldDB" id="A0A939S3F0"/>
<dbReference type="RefSeq" id="WP_208086091.1">
    <property type="nucleotide sequence ID" value="NZ_CP086136.1"/>
</dbReference>
<proteinExistence type="predicted"/>
<dbReference type="KEGG" id="bban:J4G43_020535"/>
<dbReference type="EMBL" id="JAGEMI010000001">
    <property type="protein sequence ID" value="MBO1863605.1"/>
    <property type="molecule type" value="Genomic_DNA"/>
</dbReference>